<evidence type="ECO:0000313" key="2">
    <source>
        <dbReference type="WBParaSite" id="ES5_v2.g29470.t1"/>
    </source>
</evidence>
<sequence length="69" mass="7578">MEFGDAVYAFYADVTGYTAGTWHAIAGAVEYRYGQLMRNGSDPFTPQNSCFKYSFDSSHGGSKACKKFA</sequence>
<dbReference type="Proteomes" id="UP000887579">
    <property type="component" value="Unplaced"/>
</dbReference>
<name>A0AC34GIH6_9BILA</name>
<reference evidence="2" key="1">
    <citation type="submission" date="2022-11" db="UniProtKB">
        <authorList>
            <consortium name="WormBaseParasite"/>
        </authorList>
    </citation>
    <scope>IDENTIFICATION</scope>
</reference>
<evidence type="ECO:0000313" key="1">
    <source>
        <dbReference type="Proteomes" id="UP000887579"/>
    </source>
</evidence>
<protein>
    <submittedName>
        <fullName evidence="2">Uncharacterized protein</fullName>
    </submittedName>
</protein>
<dbReference type="WBParaSite" id="ES5_v2.g29470.t1">
    <property type="protein sequence ID" value="ES5_v2.g29470.t1"/>
    <property type="gene ID" value="ES5_v2.g29470"/>
</dbReference>
<organism evidence="1 2">
    <name type="scientific">Panagrolaimus sp. ES5</name>
    <dbReference type="NCBI Taxonomy" id="591445"/>
    <lineage>
        <taxon>Eukaryota</taxon>
        <taxon>Metazoa</taxon>
        <taxon>Ecdysozoa</taxon>
        <taxon>Nematoda</taxon>
        <taxon>Chromadorea</taxon>
        <taxon>Rhabditida</taxon>
        <taxon>Tylenchina</taxon>
        <taxon>Panagrolaimomorpha</taxon>
        <taxon>Panagrolaimoidea</taxon>
        <taxon>Panagrolaimidae</taxon>
        <taxon>Panagrolaimus</taxon>
    </lineage>
</organism>
<accession>A0AC34GIH6</accession>
<proteinExistence type="predicted"/>